<dbReference type="STRING" id="63186.ZOBELLIA_1100"/>
<proteinExistence type="predicted"/>
<reference evidence="1 2" key="2">
    <citation type="journal article" date="2012" name="Environ. Microbiol.">
        <title>Characterization of the first alginolytic operons in a marine bacterium: from their emergence in marine Flavobacteriia to their independent transfers to marine Proteobacteria and human gut Bacteroides.</title>
        <authorList>
            <person name="Thomas F."/>
            <person name="Barbeyron T."/>
            <person name="Tonon T."/>
            <person name="Genicot S."/>
            <person name="Czjzek M."/>
            <person name="Michel G."/>
        </authorList>
    </citation>
    <scope>NUCLEOTIDE SEQUENCE [LARGE SCALE GENOMIC DNA]</scope>
    <source>
        <strain evidence="2">DSM 12802 / CCUG 47099 / CIP 106680 / NCIMB 13871 / Dsij</strain>
    </source>
</reference>
<dbReference type="OrthoDB" id="1448628at2"/>
<evidence type="ECO:0000313" key="2">
    <source>
        <dbReference type="Proteomes" id="UP000008898"/>
    </source>
</evidence>
<dbReference type="EMBL" id="FP476056">
    <property type="protein sequence ID" value="CAZ95158.1"/>
    <property type="molecule type" value="Genomic_DNA"/>
</dbReference>
<dbReference type="KEGG" id="zga:ZOBELLIA_1100"/>
<dbReference type="AlphaFoldDB" id="G0L2S2"/>
<gene>
    <name evidence="1" type="ordered locus">zobellia_1100</name>
</gene>
<sequence>MEVNYKIYRKVKIYFNKVCAAIPHLEQLQERSSLAFGASLVQSRIEEMRLVQAELVSFFMNPSLKVPFVPASRCLALMNWYSDNALFSCASLAAYSEMLVTEDHKVIQDANYILSDRLLPSRLKVIFENHRSRLQGIQTSSDVLNKD</sequence>
<name>G0L2S2_ZOBGA</name>
<evidence type="ECO:0000313" key="1">
    <source>
        <dbReference type="EMBL" id="CAZ95158.1"/>
    </source>
</evidence>
<dbReference type="HOGENOM" id="CLU_1767370_0_0_10"/>
<dbReference type="RefSeq" id="WP_013992467.1">
    <property type="nucleotide sequence ID" value="NC_015844.1"/>
</dbReference>
<reference evidence="2" key="1">
    <citation type="submission" date="2009-07" db="EMBL/GenBank/DDBJ databases">
        <title>Complete genome sequence of Zobellia galactanivorans Dsij.</title>
        <authorList>
            <consortium name="Genoscope - CEA"/>
        </authorList>
    </citation>
    <scope>NUCLEOTIDE SEQUENCE [LARGE SCALE GENOMIC DNA]</scope>
    <source>
        <strain evidence="2">DSM 12802 / CCUG 47099 / CIP 106680 / NCIMB 13871 / Dsij</strain>
    </source>
</reference>
<dbReference type="Proteomes" id="UP000008898">
    <property type="component" value="Chromosome"/>
</dbReference>
<keyword evidence="2" id="KW-1185">Reference proteome</keyword>
<accession>G0L2S2</accession>
<protein>
    <submittedName>
        <fullName evidence="1">Uncharacterized protein</fullName>
    </submittedName>
</protein>
<organism evidence="1 2">
    <name type="scientific">Zobellia galactanivorans (strain DSM 12802 / CCUG 47099 / CIP 106680 / NCIMB 13871 / Dsij)</name>
    <dbReference type="NCBI Taxonomy" id="63186"/>
    <lineage>
        <taxon>Bacteria</taxon>
        <taxon>Pseudomonadati</taxon>
        <taxon>Bacteroidota</taxon>
        <taxon>Flavobacteriia</taxon>
        <taxon>Flavobacteriales</taxon>
        <taxon>Flavobacteriaceae</taxon>
        <taxon>Zobellia</taxon>
    </lineage>
</organism>